<dbReference type="InterPro" id="IPR036397">
    <property type="entry name" value="RNaseH_sf"/>
</dbReference>
<dbReference type="SUPFAM" id="SSF53098">
    <property type="entry name" value="Ribonuclease H-like"/>
    <property type="match status" value="1"/>
</dbReference>
<dbReference type="Pfam" id="PF17919">
    <property type="entry name" value="RT_RNaseH_2"/>
    <property type="match status" value="1"/>
</dbReference>
<comment type="caution">
    <text evidence="2">The sequence shown here is derived from an EMBL/GenBank/DDBJ whole genome shotgun (WGS) entry which is preliminary data.</text>
</comment>
<dbReference type="InterPro" id="IPR012337">
    <property type="entry name" value="RNaseH-like_sf"/>
</dbReference>
<dbReference type="SUPFAM" id="SSF56672">
    <property type="entry name" value="DNA/RNA polymerases"/>
    <property type="match status" value="1"/>
</dbReference>
<reference evidence="3" key="2">
    <citation type="submission" date="2019-10" db="EMBL/GenBank/DDBJ databases">
        <title>A de novo genome assembly of a pear dwarfing rootstock.</title>
        <authorList>
            <person name="Wang F."/>
            <person name="Wang J."/>
            <person name="Li S."/>
            <person name="Zhang Y."/>
            <person name="Fang M."/>
            <person name="Ma L."/>
            <person name="Zhao Y."/>
            <person name="Jiang S."/>
        </authorList>
    </citation>
    <scope>NUCLEOTIDE SEQUENCE [LARGE SCALE GENOMIC DNA]</scope>
</reference>
<gene>
    <name evidence="2" type="ORF">D8674_011649</name>
</gene>
<dbReference type="InterPro" id="IPR043502">
    <property type="entry name" value="DNA/RNA_pol_sf"/>
</dbReference>
<dbReference type="Gene3D" id="3.30.420.10">
    <property type="entry name" value="Ribonuclease H-like superfamily/Ribonuclease H"/>
    <property type="match status" value="1"/>
</dbReference>
<organism evidence="2 3">
    <name type="scientific">Pyrus ussuriensis x Pyrus communis</name>
    <dbReference type="NCBI Taxonomy" id="2448454"/>
    <lineage>
        <taxon>Eukaryota</taxon>
        <taxon>Viridiplantae</taxon>
        <taxon>Streptophyta</taxon>
        <taxon>Embryophyta</taxon>
        <taxon>Tracheophyta</taxon>
        <taxon>Spermatophyta</taxon>
        <taxon>Magnoliopsida</taxon>
        <taxon>eudicotyledons</taxon>
        <taxon>Gunneridae</taxon>
        <taxon>Pentapetalae</taxon>
        <taxon>rosids</taxon>
        <taxon>fabids</taxon>
        <taxon>Rosales</taxon>
        <taxon>Rosaceae</taxon>
        <taxon>Amygdaloideae</taxon>
        <taxon>Maleae</taxon>
        <taxon>Pyrus</taxon>
    </lineage>
</organism>
<dbReference type="OrthoDB" id="1728326at2759"/>
<feature type="domain" description="Reverse transcriptase/retrotransposon-derived protein RNase H-like" evidence="1">
    <location>
        <begin position="18"/>
        <end position="111"/>
    </location>
</feature>
<dbReference type="EMBL" id="SMOL01000553">
    <property type="protein sequence ID" value="KAB2608481.1"/>
    <property type="molecule type" value="Genomic_DNA"/>
</dbReference>
<dbReference type="PANTHER" id="PTHR48475">
    <property type="entry name" value="RIBONUCLEASE H"/>
    <property type="match status" value="1"/>
</dbReference>
<dbReference type="InterPro" id="IPR041577">
    <property type="entry name" value="RT_RNaseH_2"/>
</dbReference>
<evidence type="ECO:0000259" key="1">
    <source>
        <dbReference type="Pfam" id="PF17919"/>
    </source>
</evidence>
<reference evidence="2 3" key="1">
    <citation type="submission" date="2019-09" db="EMBL/GenBank/DDBJ databases">
        <authorList>
            <person name="Ou C."/>
        </authorList>
    </citation>
    <scope>NUCLEOTIDE SEQUENCE [LARGE SCALE GENOMIC DNA]</scope>
    <source>
        <strain evidence="2">S2</strain>
        <tissue evidence="2">Leaf</tissue>
    </source>
</reference>
<evidence type="ECO:0000313" key="3">
    <source>
        <dbReference type="Proteomes" id="UP000327157"/>
    </source>
</evidence>
<evidence type="ECO:0000313" key="2">
    <source>
        <dbReference type="EMBL" id="KAB2608481.1"/>
    </source>
</evidence>
<dbReference type="GO" id="GO:0003676">
    <property type="term" value="F:nucleic acid binding"/>
    <property type="evidence" value="ECO:0007669"/>
    <property type="project" value="InterPro"/>
</dbReference>
<dbReference type="Proteomes" id="UP000327157">
    <property type="component" value="Chromosome 14"/>
</dbReference>
<accession>A0A5N5G3Z4</accession>
<sequence length="239" mass="27566">MKAFSTVLKLKDSDKFEWREEHQTAFTQIKVSPTTPPVLVPPRYGKPLKLYISATDKSIGCFIVQDNYVGREQAIFYLSRNLNPPEINYSPVKKLCLALFFVATKLRHYMLPSVTQLDFSCMNNLAEYEAFIIGLHVLHDLRAARVLVLSDSELTRHCKINKEKGSENVKVFILWMEWRFCRCLRLDQGSFPAIDCGRMLFNSRLNHGGRIGRMKVDCEVEDEGVVIENVLVQLLNIFF</sequence>
<dbReference type="PANTHER" id="PTHR48475:SF1">
    <property type="entry name" value="RNASE H TYPE-1 DOMAIN-CONTAINING PROTEIN"/>
    <property type="match status" value="1"/>
</dbReference>
<protein>
    <recommendedName>
        <fullName evidence="1">Reverse transcriptase/retrotransposon-derived protein RNase H-like domain-containing protein</fullName>
    </recommendedName>
</protein>
<dbReference type="AlphaFoldDB" id="A0A5N5G3Z4"/>
<proteinExistence type="predicted"/>
<name>A0A5N5G3Z4_9ROSA</name>
<keyword evidence="3" id="KW-1185">Reference proteome</keyword>
<reference evidence="2 3" key="3">
    <citation type="submission" date="2019-11" db="EMBL/GenBank/DDBJ databases">
        <title>A de novo genome assembly of a pear dwarfing rootstock.</title>
        <authorList>
            <person name="Wang F."/>
            <person name="Wang J."/>
            <person name="Li S."/>
            <person name="Zhang Y."/>
            <person name="Fang M."/>
            <person name="Ma L."/>
            <person name="Zhao Y."/>
            <person name="Jiang S."/>
        </authorList>
    </citation>
    <scope>NUCLEOTIDE SEQUENCE [LARGE SCALE GENOMIC DNA]</scope>
    <source>
        <strain evidence="2">S2</strain>
        <tissue evidence="2">Leaf</tissue>
    </source>
</reference>